<evidence type="ECO:0000313" key="2">
    <source>
        <dbReference type="WBParaSite" id="ALUE_0001891601-mRNA-1"/>
    </source>
</evidence>
<reference evidence="2" key="1">
    <citation type="submission" date="2017-02" db="UniProtKB">
        <authorList>
            <consortium name="WormBaseParasite"/>
        </authorList>
    </citation>
    <scope>IDENTIFICATION</scope>
</reference>
<sequence>MTSTLVETVNINLEDFSESFLTCATCLCTYDQRVLESWIGRWRGVRYIHRISACLKAGLEGGVVCVISTELGDRNSNVRELRLRECQDAPYEHIFVKLIETIHGAEFLPEMFSSG</sequence>
<keyword evidence="1" id="KW-1185">Reference proteome</keyword>
<dbReference type="WBParaSite" id="ALUE_0001891601-mRNA-1">
    <property type="protein sequence ID" value="ALUE_0001891601-mRNA-1"/>
    <property type="gene ID" value="ALUE_0001891601"/>
</dbReference>
<protein>
    <submittedName>
        <fullName evidence="2">Uncharacterized protein</fullName>
    </submittedName>
</protein>
<organism evidence="1 2">
    <name type="scientific">Ascaris lumbricoides</name>
    <name type="common">Giant roundworm</name>
    <dbReference type="NCBI Taxonomy" id="6252"/>
    <lineage>
        <taxon>Eukaryota</taxon>
        <taxon>Metazoa</taxon>
        <taxon>Ecdysozoa</taxon>
        <taxon>Nematoda</taxon>
        <taxon>Chromadorea</taxon>
        <taxon>Rhabditida</taxon>
        <taxon>Spirurina</taxon>
        <taxon>Ascaridomorpha</taxon>
        <taxon>Ascaridoidea</taxon>
        <taxon>Ascarididae</taxon>
        <taxon>Ascaris</taxon>
    </lineage>
</organism>
<evidence type="ECO:0000313" key="1">
    <source>
        <dbReference type="Proteomes" id="UP000036681"/>
    </source>
</evidence>
<accession>A0A0M3IJR2</accession>
<proteinExistence type="predicted"/>
<dbReference type="Proteomes" id="UP000036681">
    <property type="component" value="Unplaced"/>
</dbReference>
<name>A0A0M3IJR2_ASCLU</name>
<dbReference type="AlphaFoldDB" id="A0A0M3IJR2"/>